<reference evidence="1" key="1">
    <citation type="journal article" date="2024" name="Int. J. Syst. Evol. Microbiol.">
        <title>Brooklawnia propionicigenes sp. nov., a facultatively anaerobic, propionate-producing bacterium isolated from a methanogenic reactor treating waste from cattle farms.</title>
        <authorList>
            <person name="Akita Y."/>
            <person name="Ueki A."/>
            <person name="Tonouchi A."/>
            <person name="Sugawara Y."/>
            <person name="Honma S."/>
            <person name="Kaku N."/>
            <person name="Ueki K."/>
        </authorList>
    </citation>
    <scope>NUCLEOTIDE SEQUENCE</scope>
    <source>
        <strain evidence="1">SH051</strain>
    </source>
</reference>
<organism evidence="1 2">
    <name type="scientific">Brooklawnia propionicigenes</name>
    <dbReference type="NCBI Taxonomy" id="3041175"/>
    <lineage>
        <taxon>Bacteria</taxon>
        <taxon>Bacillati</taxon>
        <taxon>Actinomycetota</taxon>
        <taxon>Actinomycetes</taxon>
        <taxon>Propionibacteriales</taxon>
        <taxon>Propionibacteriaceae</taxon>
        <taxon>Brooklawnia</taxon>
    </lineage>
</organism>
<dbReference type="KEGG" id="broo:brsh051_01970"/>
<evidence type="ECO:0000313" key="1">
    <source>
        <dbReference type="EMBL" id="BEH00916.1"/>
    </source>
</evidence>
<dbReference type="Pfam" id="PF11452">
    <property type="entry name" value="DUF3000"/>
    <property type="match status" value="1"/>
</dbReference>
<keyword evidence="2" id="KW-1185">Reference proteome</keyword>
<name>A0AAN0K5S4_9ACTN</name>
<gene>
    <name evidence="1" type="ORF">brsh051_01970</name>
</gene>
<evidence type="ECO:0000313" key="2">
    <source>
        <dbReference type="Proteomes" id="UP001431656"/>
    </source>
</evidence>
<dbReference type="InterPro" id="IPR021555">
    <property type="entry name" value="DUF3000"/>
</dbReference>
<dbReference type="AlphaFoldDB" id="A0AAN0K5S4"/>
<sequence length="190" mass="20535">MSGDSSFGRITDAIEAFGWHPRVQVEQIPAPQRIAPHAYAVEASVLTTADDEVGTGRLIVLHDPNGNQAWNGNYRCVSYARADVDLEMVTDPLLAEVGWTWLTEALEANNASYHDASGTVTAVSSRSFGELAGEADRAEIEIRASWTPELGELPDIVPHLAAWQSLLCTTAGLPPLADGIIQLTTRLEQQ</sequence>
<protein>
    <submittedName>
        <fullName evidence="1">DUF3000 domain-containing protein</fullName>
    </submittedName>
</protein>
<proteinExistence type="predicted"/>
<dbReference type="EMBL" id="AP028056">
    <property type="protein sequence ID" value="BEH00916.1"/>
    <property type="molecule type" value="Genomic_DNA"/>
</dbReference>
<accession>A0AAN0K5S4</accession>
<dbReference type="Proteomes" id="UP001431656">
    <property type="component" value="Chromosome"/>
</dbReference>